<dbReference type="InterPro" id="IPR028082">
    <property type="entry name" value="Peripla_BP_I"/>
</dbReference>
<dbReference type="SMART" id="SM00354">
    <property type="entry name" value="HTH_LACI"/>
    <property type="match status" value="1"/>
</dbReference>
<dbReference type="InterPro" id="IPR010982">
    <property type="entry name" value="Lambda_DNA-bd_dom_sf"/>
</dbReference>
<keyword evidence="7" id="KW-1185">Reference proteome</keyword>
<evidence type="ECO:0000259" key="5">
    <source>
        <dbReference type="PROSITE" id="PS50932"/>
    </source>
</evidence>
<dbReference type="CDD" id="cd01392">
    <property type="entry name" value="HTH_LacI"/>
    <property type="match status" value="1"/>
</dbReference>
<dbReference type="PANTHER" id="PTHR30146:SF109">
    <property type="entry name" value="HTH-TYPE TRANSCRIPTIONAL REGULATOR GALS"/>
    <property type="match status" value="1"/>
</dbReference>
<dbReference type="GO" id="GO:0003677">
    <property type="term" value="F:DNA binding"/>
    <property type="evidence" value="ECO:0007669"/>
    <property type="project" value="UniProtKB-KW"/>
</dbReference>
<proteinExistence type="predicted"/>
<feature type="domain" description="HTH lacI-type" evidence="5">
    <location>
        <begin position="5"/>
        <end position="60"/>
    </location>
</feature>
<dbReference type="CDD" id="cd06267">
    <property type="entry name" value="PBP1_LacI_sugar_binding-like"/>
    <property type="match status" value="1"/>
</dbReference>
<feature type="region of interest" description="Disordered" evidence="4">
    <location>
        <begin position="320"/>
        <end position="356"/>
    </location>
</feature>
<sequence length="356" mass="36760">MSKGPTIRDVAARAGTSTAVVSYVLNDGPRPVAPETRARVRAAIDALGYRPNRSARALRANRTGTLGLVVPDLAKPFFAELTRAIEDAAFARGHRLLVGSAQFDAGHEEQQLQALVDAHVDAVLLAPAHDPAAALELLRRAELPHVLVHRTVGAAPGVAGDDLDAGRRAAAHLSGHGYRRVAVLGAAEGDDPVGRRTRGALAGLAGPPDAVVECAFTDLRGDAYRAATRLLAGPVEAICATTDEHALGVIRAAAEAGRVLGTDLGLISVDGTELGAYLGLSAVTTPFAELGVAAVGAVLDGAPGRTVPMTLVTRSSCGCVAPDAERKRPGPRVPEEGRDASRVRRKEPRSLPPPGS</sequence>
<dbReference type="Pfam" id="PF00356">
    <property type="entry name" value="LacI"/>
    <property type="match status" value="1"/>
</dbReference>
<dbReference type="InterPro" id="IPR001761">
    <property type="entry name" value="Peripla_BP/Lac1_sug-bd_dom"/>
</dbReference>
<dbReference type="InterPro" id="IPR000843">
    <property type="entry name" value="HTH_LacI"/>
</dbReference>
<evidence type="ECO:0000313" key="6">
    <source>
        <dbReference type="EMBL" id="GAA0246431.1"/>
    </source>
</evidence>
<dbReference type="Gene3D" id="3.40.50.2300">
    <property type="match status" value="2"/>
</dbReference>
<reference evidence="6 7" key="1">
    <citation type="journal article" date="2019" name="Int. J. Syst. Evol. Microbiol.">
        <title>The Global Catalogue of Microorganisms (GCM) 10K type strain sequencing project: providing services to taxonomists for standard genome sequencing and annotation.</title>
        <authorList>
            <consortium name="The Broad Institute Genomics Platform"/>
            <consortium name="The Broad Institute Genome Sequencing Center for Infectious Disease"/>
            <person name="Wu L."/>
            <person name="Ma J."/>
        </authorList>
    </citation>
    <scope>NUCLEOTIDE SEQUENCE [LARGE SCALE GENOMIC DNA]</scope>
    <source>
        <strain evidence="6 7">JCM 10425</strain>
    </source>
</reference>
<dbReference type="RefSeq" id="WP_344649868.1">
    <property type="nucleotide sequence ID" value="NZ_BAAAGX010000014.1"/>
</dbReference>
<comment type="caution">
    <text evidence="6">The sequence shown here is derived from an EMBL/GenBank/DDBJ whole genome shotgun (WGS) entry which is preliminary data.</text>
</comment>
<keyword evidence="1" id="KW-0805">Transcription regulation</keyword>
<name>A0ABN0UCY3_9ACTN</name>
<dbReference type="SUPFAM" id="SSF47413">
    <property type="entry name" value="lambda repressor-like DNA-binding domains"/>
    <property type="match status" value="1"/>
</dbReference>
<dbReference type="PANTHER" id="PTHR30146">
    <property type="entry name" value="LACI-RELATED TRANSCRIPTIONAL REPRESSOR"/>
    <property type="match status" value="1"/>
</dbReference>
<accession>A0ABN0UCY3</accession>
<keyword evidence="3" id="KW-0804">Transcription</keyword>
<keyword evidence="2 6" id="KW-0238">DNA-binding</keyword>
<evidence type="ECO:0000256" key="2">
    <source>
        <dbReference type="ARBA" id="ARBA00023125"/>
    </source>
</evidence>
<dbReference type="Gene3D" id="1.10.260.40">
    <property type="entry name" value="lambda repressor-like DNA-binding domains"/>
    <property type="match status" value="1"/>
</dbReference>
<evidence type="ECO:0000256" key="4">
    <source>
        <dbReference type="SAM" id="MobiDB-lite"/>
    </source>
</evidence>
<evidence type="ECO:0000256" key="3">
    <source>
        <dbReference type="ARBA" id="ARBA00023163"/>
    </source>
</evidence>
<gene>
    <name evidence="6" type="ORF">GCM10009539_34750</name>
</gene>
<dbReference type="Pfam" id="PF00532">
    <property type="entry name" value="Peripla_BP_1"/>
    <property type="match status" value="1"/>
</dbReference>
<feature type="compositionally biased region" description="Basic and acidic residues" evidence="4">
    <location>
        <begin position="323"/>
        <end position="342"/>
    </location>
</feature>
<dbReference type="PROSITE" id="PS50932">
    <property type="entry name" value="HTH_LACI_2"/>
    <property type="match status" value="1"/>
</dbReference>
<dbReference type="SUPFAM" id="SSF53822">
    <property type="entry name" value="Periplasmic binding protein-like I"/>
    <property type="match status" value="1"/>
</dbReference>
<dbReference type="EMBL" id="BAAAGX010000014">
    <property type="protein sequence ID" value="GAA0246431.1"/>
    <property type="molecule type" value="Genomic_DNA"/>
</dbReference>
<evidence type="ECO:0000313" key="7">
    <source>
        <dbReference type="Proteomes" id="UP001500967"/>
    </source>
</evidence>
<organism evidence="6 7">
    <name type="scientific">Cryptosporangium japonicum</name>
    <dbReference type="NCBI Taxonomy" id="80872"/>
    <lineage>
        <taxon>Bacteria</taxon>
        <taxon>Bacillati</taxon>
        <taxon>Actinomycetota</taxon>
        <taxon>Actinomycetes</taxon>
        <taxon>Cryptosporangiales</taxon>
        <taxon>Cryptosporangiaceae</taxon>
        <taxon>Cryptosporangium</taxon>
    </lineage>
</organism>
<dbReference type="Proteomes" id="UP001500967">
    <property type="component" value="Unassembled WGS sequence"/>
</dbReference>
<protein>
    <submittedName>
        <fullName evidence="6">LacI family DNA-binding transcriptional regulator</fullName>
    </submittedName>
</protein>
<evidence type="ECO:0000256" key="1">
    <source>
        <dbReference type="ARBA" id="ARBA00023015"/>
    </source>
</evidence>